<accession>A0A8J5ITP4</accession>
<keyword evidence="4" id="KW-0186">Copper</keyword>
<evidence type="ECO:0000259" key="6">
    <source>
        <dbReference type="PROSITE" id="PS00028"/>
    </source>
</evidence>
<keyword evidence="3" id="KW-1015">Disulfide bond</keyword>
<dbReference type="PANTHER" id="PTHR16719">
    <property type="entry name" value="CYTOCHROME C OXIDASE COPPER CHAPERONE"/>
    <property type="match status" value="1"/>
</dbReference>
<comment type="subcellular location">
    <subcellularLocation>
        <location evidence="1">Mitochondrion intermembrane space</location>
    </subcellularLocation>
</comment>
<feature type="binding site" evidence="4">
    <location>
        <position position="348"/>
    </location>
    <ligand>
        <name>Cu cation</name>
        <dbReference type="ChEBI" id="CHEBI:23378"/>
    </ligand>
</feature>
<dbReference type="EMBL" id="JAENGY010000133">
    <property type="protein sequence ID" value="KAG6972450.1"/>
    <property type="molecule type" value="Genomic_DNA"/>
</dbReference>
<dbReference type="GO" id="GO:0016531">
    <property type="term" value="F:copper chaperone activity"/>
    <property type="evidence" value="ECO:0007669"/>
    <property type="project" value="InterPro"/>
</dbReference>
<reference evidence="7" key="1">
    <citation type="submission" date="2021-01" db="EMBL/GenBank/DDBJ databases">
        <title>Phytophthora aleatoria, a newly-described species from Pinus radiata is distinct from Phytophthora cactorum isolates based on comparative genomics.</title>
        <authorList>
            <person name="Mcdougal R."/>
            <person name="Panda P."/>
            <person name="Williams N."/>
            <person name="Studholme D.J."/>
        </authorList>
    </citation>
    <scope>NUCLEOTIDE SEQUENCE</scope>
    <source>
        <strain evidence="7">NZFS 4037</strain>
    </source>
</reference>
<evidence type="ECO:0000313" key="7">
    <source>
        <dbReference type="EMBL" id="KAG6972450.1"/>
    </source>
</evidence>
<evidence type="ECO:0000256" key="1">
    <source>
        <dbReference type="ARBA" id="ARBA00004569"/>
    </source>
</evidence>
<protein>
    <recommendedName>
        <fullName evidence="6">C2H2-type domain-containing protein</fullName>
    </recommendedName>
</protein>
<dbReference type="AlphaFoldDB" id="A0A8J5ITP4"/>
<evidence type="ECO:0000256" key="4">
    <source>
        <dbReference type="PIRSR" id="PIRSR607745-1"/>
    </source>
</evidence>
<dbReference type="GO" id="GO:0005758">
    <property type="term" value="C:mitochondrial intermembrane space"/>
    <property type="evidence" value="ECO:0007669"/>
    <property type="project" value="UniProtKB-SubCell"/>
</dbReference>
<dbReference type="GO" id="GO:0005507">
    <property type="term" value="F:copper ion binding"/>
    <property type="evidence" value="ECO:0007669"/>
    <property type="project" value="InterPro"/>
</dbReference>
<evidence type="ECO:0000256" key="5">
    <source>
        <dbReference type="SAM" id="MobiDB-lite"/>
    </source>
</evidence>
<dbReference type="Proteomes" id="UP000709295">
    <property type="component" value="Unassembled WGS sequence"/>
</dbReference>
<sequence length="389" mass="43624">MQEETRVAAIPTDEDDELTEFYPLDSLDEEPQLQRHSEETPISSRPTVETVTNEPCTTSRDHVALQFFWQGYDAYVTCKDKESVAPCFYNAQCAGQSSDNEFVQVVPVDEVRERHILDDMRVQLVSVSSGKYLRATHVSKYLKWSRTRDEQTVFVIQITDRKPLTASSKFTLTSCFWPDRAVGFTQNFPLGGGREVNKAIGFLTLEKKKNQAPLLFPIRFRAVLRSQRDDRGSMVARFRRPTPFVTATDMLFIGEDDADRVSDIPLARVASPPGSGSGSTGDRSSIGGRLSGPEDEIWENCTFCNVLFRARDDLIAHIRDTHETMAEKECTAKVTEGLVLGKSGKKICCSCPTTKQARDLCIVNNGEDKCKDIIEAHKACLRSEGFTIK</sequence>
<dbReference type="PANTHER" id="PTHR16719:SF0">
    <property type="entry name" value="CYTOCHROME C OXIDASE COPPER CHAPERONE"/>
    <property type="match status" value="1"/>
</dbReference>
<feature type="domain" description="C2H2-type" evidence="6">
    <location>
        <begin position="301"/>
        <end position="322"/>
    </location>
</feature>
<gene>
    <name evidence="7" type="ORF">JG688_00003966</name>
</gene>
<feature type="region of interest" description="Disordered" evidence="5">
    <location>
        <begin position="267"/>
        <end position="291"/>
    </location>
</feature>
<name>A0A8J5ITP4_9STRA</name>
<evidence type="ECO:0000313" key="8">
    <source>
        <dbReference type="Proteomes" id="UP000709295"/>
    </source>
</evidence>
<proteinExistence type="predicted"/>
<dbReference type="Pfam" id="PF05051">
    <property type="entry name" value="COX17"/>
    <property type="match status" value="1"/>
</dbReference>
<feature type="binding site" evidence="4">
    <location>
        <position position="349"/>
    </location>
    <ligand>
        <name>Cu cation</name>
        <dbReference type="ChEBI" id="CHEBI:23378"/>
    </ligand>
</feature>
<keyword evidence="8" id="KW-1185">Reference proteome</keyword>
<feature type="region of interest" description="Disordered" evidence="5">
    <location>
        <begin position="25"/>
        <end position="53"/>
    </location>
</feature>
<feature type="compositionally biased region" description="Polar residues" evidence="5">
    <location>
        <begin position="40"/>
        <end position="53"/>
    </location>
</feature>
<dbReference type="PROSITE" id="PS51808">
    <property type="entry name" value="CHCH"/>
    <property type="match status" value="1"/>
</dbReference>
<evidence type="ECO:0000256" key="2">
    <source>
        <dbReference type="ARBA" id="ARBA00023128"/>
    </source>
</evidence>
<dbReference type="InterPro" id="IPR007745">
    <property type="entry name" value="Cyt_c_oxidase_Cu-chaperone"/>
</dbReference>
<keyword evidence="4" id="KW-0479">Metal-binding</keyword>
<keyword evidence="2" id="KW-0496">Mitochondrion</keyword>
<comment type="caution">
    <text evidence="7">The sequence shown here is derived from an EMBL/GenBank/DDBJ whole genome shotgun (WGS) entry which is preliminary data.</text>
</comment>
<dbReference type="PROSITE" id="PS00028">
    <property type="entry name" value="ZINC_FINGER_C2H2_1"/>
    <property type="match status" value="1"/>
</dbReference>
<organism evidence="7 8">
    <name type="scientific">Phytophthora aleatoria</name>
    <dbReference type="NCBI Taxonomy" id="2496075"/>
    <lineage>
        <taxon>Eukaryota</taxon>
        <taxon>Sar</taxon>
        <taxon>Stramenopiles</taxon>
        <taxon>Oomycota</taxon>
        <taxon>Peronosporomycetes</taxon>
        <taxon>Peronosporales</taxon>
        <taxon>Peronosporaceae</taxon>
        <taxon>Phytophthora</taxon>
    </lineage>
</organism>
<evidence type="ECO:0000256" key="3">
    <source>
        <dbReference type="ARBA" id="ARBA00023157"/>
    </source>
</evidence>
<dbReference type="InterPro" id="IPR013087">
    <property type="entry name" value="Znf_C2H2_type"/>
</dbReference>